<protein>
    <recommendedName>
        <fullName evidence="4">Photosynthesis system II assembly factor Ycf48/Hcf136-like domain-containing protein</fullName>
    </recommendedName>
</protein>
<dbReference type="InterPro" id="IPR036278">
    <property type="entry name" value="Sialidase_sf"/>
</dbReference>
<evidence type="ECO:0000259" key="4">
    <source>
        <dbReference type="Pfam" id="PF14870"/>
    </source>
</evidence>
<keyword evidence="3" id="KW-0472">Membrane</keyword>
<dbReference type="Gene3D" id="2.130.10.10">
    <property type="entry name" value="YVTN repeat-like/Quinoprotein amine dehydrogenase"/>
    <property type="match status" value="1"/>
</dbReference>
<dbReference type="PANTHER" id="PTHR47199:SF2">
    <property type="entry name" value="PHOTOSYSTEM II STABILITY_ASSEMBLY FACTOR HCF136, CHLOROPLASTIC"/>
    <property type="match status" value="1"/>
</dbReference>
<dbReference type="InterPro" id="IPR015943">
    <property type="entry name" value="WD40/YVTN_repeat-like_dom_sf"/>
</dbReference>
<keyword evidence="2" id="KW-0604">Photosystem II</keyword>
<evidence type="ECO:0000256" key="2">
    <source>
        <dbReference type="ARBA" id="ARBA00023276"/>
    </source>
</evidence>
<dbReference type="GO" id="GO:0015979">
    <property type="term" value="P:photosynthesis"/>
    <property type="evidence" value="ECO:0007669"/>
    <property type="project" value="UniProtKB-KW"/>
</dbReference>
<evidence type="ECO:0000313" key="5">
    <source>
        <dbReference type="EMBL" id="SEM00706.1"/>
    </source>
</evidence>
<keyword evidence="6" id="KW-1185">Reference proteome</keyword>
<reference evidence="6" key="1">
    <citation type="submission" date="2016-10" db="EMBL/GenBank/DDBJ databases">
        <authorList>
            <person name="Varghese N."/>
            <person name="Submissions S."/>
        </authorList>
    </citation>
    <scope>NUCLEOTIDE SEQUENCE [LARGE SCALE GENOMIC DNA]</scope>
    <source>
        <strain evidence="6">DSM 18733</strain>
    </source>
</reference>
<dbReference type="Proteomes" id="UP000199421">
    <property type="component" value="Unassembled WGS sequence"/>
</dbReference>
<dbReference type="SUPFAM" id="SSF50939">
    <property type="entry name" value="Sialidases"/>
    <property type="match status" value="1"/>
</dbReference>
<feature type="domain" description="Photosynthesis system II assembly factor Ycf48/Hcf136-like" evidence="4">
    <location>
        <begin position="308"/>
        <end position="380"/>
    </location>
</feature>
<dbReference type="InterPro" id="IPR028203">
    <property type="entry name" value="PSII_CF48-like_dom"/>
</dbReference>
<keyword evidence="1" id="KW-0602">Photosynthesis</keyword>
<dbReference type="Pfam" id="PF14870">
    <property type="entry name" value="PSII_BNR"/>
    <property type="match status" value="1"/>
</dbReference>
<gene>
    <name evidence="5" type="ORF">SAMN05661044_03956</name>
</gene>
<dbReference type="PANTHER" id="PTHR47199">
    <property type="entry name" value="PHOTOSYSTEM II STABILITY/ASSEMBLY FACTOR HCF136, CHLOROPLASTIC"/>
    <property type="match status" value="1"/>
</dbReference>
<evidence type="ECO:0000313" key="6">
    <source>
        <dbReference type="Proteomes" id="UP000199421"/>
    </source>
</evidence>
<dbReference type="RefSeq" id="WP_162276640.1">
    <property type="nucleotide sequence ID" value="NZ_FOAF01000006.1"/>
</dbReference>
<feature type="transmembrane region" description="Helical" evidence="3">
    <location>
        <begin position="7"/>
        <end position="25"/>
    </location>
</feature>
<accession>A0A1H7UV46</accession>
<evidence type="ECO:0000256" key="3">
    <source>
        <dbReference type="SAM" id="Phobius"/>
    </source>
</evidence>
<sequence>MQYYNLVIRYYFGISMLLAFIFIISCKKDEKPVDQPDTEINPPGDFSVKMEIIKGADQVGYFQYDLPDTVIIKVTPKNPEDLEKYSVRIGNQPDRPNYAIRLAAKNADDTSIYFKYLWKLEENTKPEAVFYTYFNCADDIFYIGGCKALDSIKVSATVKEKWLQLYANNNSYFQDMVFLDSLHGIASSDWRGLFKTADGGNTWVQDNGSFSGSARSDTYNICFFDNKIGLVEVTNDYAYFTSDGGQNFEFEDWQPPIGGHRSVRDFYMTDANTIFAVGNNGAILKSITKGKSWQKYNGFTFINNLRSVVCLDKNHCYACGDVGKILRTDDGGEKWTELPINLNNNLYTIYLINQNEALIGGQGGALIKTTDGGQTWQRMYIGIGTDILAIRFFDSKRGVVVGAYGEIASTVDGGSSWKTEMIANYGASNLSKAVIKDEHTVFALNNYQILRYDLNLNP</sequence>
<organism evidence="5 6">
    <name type="scientific">Olivibacter domesticus</name>
    <name type="common">Pseudosphingobacterium domesticum</name>
    <dbReference type="NCBI Taxonomy" id="407022"/>
    <lineage>
        <taxon>Bacteria</taxon>
        <taxon>Pseudomonadati</taxon>
        <taxon>Bacteroidota</taxon>
        <taxon>Sphingobacteriia</taxon>
        <taxon>Sphingobacteriales</taxon>
        <taxon>Sphingobacteriaceae</taxon>
        <taxon>Olivibacter</taxon>
    </lineage>
</organism>
<evidence type="ECO:0000256" key="1">
    <source>
        <dbReference type="ARBA" id="ARBA00022531"/>
    </source>
</evidence>
<proteinExistence type="predicted"/>
<dbReference type="GO" id="GO:0009523">
    <property type="term" value="C:photosystem II"/>
    <property type="evidence" value="ECO:0007669"/>
    <property type="project" value="UniProtKB-KW"/>
</dbReference>
<dbReference type="EMBL" id="FOAF01000006">
    <property type="protein sequence ID" value="SEM00706.1"/>
    <property type="molecule type" value="Genomic_DNA"/>
</dbReference>
<keyword evidence="3" id="KW-0812">Transmembrane</keyword>
<keyword evidence="3" id="KW-1133">Transmembrane helix</keyword>
<dbReference type="AlphaFoldDB" id="A0A1H7UV46"/>
<dbReference type="SUPFAM" id="SSF110296">
    <property type="entry name" value="Oligoxyloglucan reducing end-specific cellobiohydrolase"/>
    <property type="match status" value="1"/>
</dbReference>
<name>A0A1H7UV46_OLID1</name>
<dbReference type="STRING" id="407022.SAMN05661044_03956"/>